<organism evidence="2 3">
    <name type="scientific">Pseudohalocynthiibacter aestuariivivens</name>
    <dbReference type="NCBI Taxonomy" id="1591409"/>
    <lineage>
        <taxon>Bacteria</taxon>
        <taxon>Pseudomonadati</taxon>
        <taxon>Pseudomonadota</taxon>
        <taxon>Alphaproteobacteria</taxon>
        <taxon>Rhodobacterales</taxon>
        <taxon>Paracoccaceae</taxon>
        <taxon>Pseudohalocynthiibacter</taxon>
    </lineage>
</organism>
<protein>
    <recommendedName>
        <fullName evidence="4">TVP38/TMEM64 family membrane protein</fullName>
    </recommendedName>
</protein>
<dbReference type="RefSeq" id="WP_213890443.1">
    <property type="nucleotide sequence ID" value="NZ_JAGFNU010000011.1"/>
</dbReference>
<accession>A0ABV5JL93</accession>
<sequence length="223" mass="24161">MAAGTLIKHFSNHRRRFVVLIIFLAILFLGWYFGQRAASYASSEAVLNDEPLMRMMILTIAGLYIVTSAIPFVPGAEIGFGMLMIFGASAAILVYLCMVAALLIAYLIGRFVPAALIARAFAYLGFERARTLVENLAGLDHKERLSYLAENAPNRIIPFLLKHRYLALIAVLNLPGNVVLGGGGGIAFAAGMSGLYPLPAFVISLLIAVAPVPLMFVLSHNFF</sequence>
<proteinExistence type="predicted"/>
<keyword evidence="1" id="KW-0812">Transmembrane</keyword>
<reference evidence="2 3" key="1">
    <citation type="submission" date="2024-09" db="EMBL/GenBank/DDBJ databases">
        <authorList>
            <person name="Sun Q."/>
            <person name="Mori K."/>
        </authorList>
    </citation>
    <scope>NUCLEOTIDE SEQUENCE [LARGE SCALE GENOMIC DNA]</scope>
    <source>
        <strain evidence="2 3">CECT 8726</strain>
    </source>
</reference>
<feature type="transmembrane region" description="Helical" evidence="1">
    <location>
        <begin position="55"/>
        <end position="74"/>
    </location>
</feature>
<keyword evidence="3" id="KW-1185">Reference proteome</keyword>
<dbReference type="Proteomes" id="UP001589683">
    <property type="component" value="Unassembled WGS sequence"/>
</dbReference>
<feature type="transmembrane region" description="Helical" evidence="1">
    <location>
        <begin position="196"/>
        <end position="218"/>
    </location>
</feature>
<evidence type="ECO:0000313" key="3">
    <source>
        <dbReference type="Proteomes" id="UP001589683"/>
    </source>
</evidence>
<comment type="caution">
    <text evidence="2">The sequence shown here is derived from an EMBL/GenBank/DDBJ whole genome shotgun (WGS) entry which is preliminary data.</text>
</comment>
<feature type="transmembrane region" description="Helical" evidence="1">
    <location>
        <begin position="165"/>
        <end position="190"/>
    </location>
</feature>
<name>A0ABV5JL93_9RHOB</name>
<gene>
    <name evidence="2" type="ORF">ACFFUT_17745</name>
</gene>
<feature type="transmembrane region" description="Helical" evidence="1">
    <location>
        <begin position="17"/>
        <end position="34"/>
    </location>
</feature>
<dbReference type="EMBL" id="JBHMEA010000050">
    <property type="protein sequence ID" value="MFB9233641.1"/>
    <property type="molecule type" value="Genomic_DNA"/>
</dbReference>
<keyword evidence="1" id="KW-0472">Membrane</keyword>
<evidence type="ECO:0008006" key="4">
    <source>
        <dbReference type="Google" id="ProtNLM"/>
    </source>
</evidence>
<feature type="transmembrane region" description="Helical" evidence="1">
    <location>
        <begin position="80"/>
        <end position="109"/>
    </location>
</feature>
<keyword evidence="1" id="KW-1133">Transmembrane helix</keyword>
<evidence type="ECO:0000256" key="1">
    <source>
        <dbReference type="SAM" id="Phobius"/>
    </source>
</evidence>
<evidence type="ECO:0000313" key="2">
    <source>
        <dbReference type="EMBL" id="MFB9233641.1"/>
    </source>
</evidence>